<keyword evidence="1" id="KW-0472">Membrane</keyword>
<dbReference type="KEGG" id="vg:19893460"/>
<feature type="transmembrane region" description="Helical" evidence="1">
    <location>
        <begin position="130"/>
        <end position="151"/>
    </location>
</feature>
<keyword evidence="3" id="KW-1185">Reference proteome</keyword>
<dbReference type="GeneID" id="19893460"/>
<evidence type="ECO:0000256" key="1">
    <source>
        <dbReference type="SAM" id="Phobius"/>
    </source>
</evidence>
<keyword evidence="1" id="KW-1133">Transmembrane helix</keyword>
<name>A0A075FA65_9ADEN</name>
<keyword evidence="1" id="KW-0812">Transmembrane</keyword>
<evidence type="ECO:0000313" key="3">
    <source>
        <dbReference type="Proteomes" id="UP000113541"/>
    </source>
</evidence>
<dbReference type="Proteomes" id="UP000113541">
    <property type="component" value="Segment"/>
</dbReference>
<sequence>MNSVLVFFLALCTVSVSAQVSASSLIYVYENDNVTIDCSSLSNSPFFCRSKYFWVTSKSVGITSDLGGGKFFIANISSSKTDTPIIRCRCGESVFADVTIQIQKLPTNSSSIPASIPVSPSPHQDCDISWFYYMSLSFILSEFIIVIFVLIKYK</sequence>
<evidence type="ECO:0000313" key="2">
    <source>
        <dbReference type="EMBL" id="AIE77234.1"/>
    </source>
</evidence>
<protein>
    <submittedName>
        <fullName evidence="2">ORF55</fullName>
    </submittedName>
</protein>
<proteinExistence type="predicted"/>
<dbReference type="EMBL" id="KJ469653">
    <property type="protein sequence ID" value="AIE77234.1"/>
    <property type="molecule type" value="Genomic_DNA"/>
</dbReference>
<accession>A0A075FA65</accession>
<reference evidence="2 3" key="1">
    <citation type="journal article" date="2014" name="Virology">
        <title>Complete genome sequences of pigeon adenovirus 1 and duck adenovirus 2 extend the number of species within the genus Aviadenovirus.</title>
        <authorList>
            <person name="Marek A."/>
            <person name="Kajan G.L."/>
            <person name="Kosiol C."/>
            <person name="Harrach B."/>
            <person name="Schlotterer C."/>
            <person name="Hess M."/>
        </authorList>
    </citation>
    <scope>NUCLEOTIDE SEQUENCE [LARGE SCALE GENOMIC DNA]</scope>
    <source>
        <strain evidence="2 3">GR</strain>
    </source>
</reference>
<organism evidence="2 3">
    <name type="scientific">Duck adenovirus 2</name>
    <dbReference type="NCBI Taxonomy" id="1520006"/>
    <lineage>
        <taxon>Viruses</taxon>
        <taxon>Varidnaviria</taxon>
        <taxon>Bamfordvirae</taxon>
        <taxon>Preplasmiviricota</taxon>
        <taxon>Polisuviricotina</taxon>
        <taxon>Pharingeaviricetes</taxon>
        <taxon>Rowavirales</taxon>
        <taxon>Adenoviridae</taxon>
        <taxon>Aviadenovirus</taxon>
        <taxon>Aviadenovirus anatis</taxon>
        <taxon>Duck aviadenovirus B</taxon>
    </lineage>
</organism>
<dbReference type="RefSeq" id="YP_009047175.1">
    <property type="nucleotide sequence ID" value="NC_024486.1"/>
</dbReference>